<dbReference type="Pfam" id="PF12631">
    <property type="entry name" value="MnmE_helical"/>
    <property type="match status" value="1"/>
</dbReference>
<protein>
    <recommendedName>
        <fullName evidence="10">tRNA modification GTPase MnmE</fullName>
        <ecNumber evidence="10">3.6.-.-</ecNumber>
    </recommendedName>
</protein>
<evidence type="ECO:0000256" key="6">
    <source>
        <dbReference type="ARBA" id="ARBA00022801"/>
    </source>
</evidence>
<dbReference type="CDD" id="cd04164">
    <property type="entry name" value="trmE"/>
    <property type="match status" value="1"/>
</dbReference>
<dbReference type="PANTHER" id="PTHR42714">
    <property type="entry name" value="TRNA MODIFICATION GTPASE GTPBP3"/>
    <property type="match status" value="1"/>
</dbReference>
<comment type="subunit">
    <text evidence="10">Homodimer. Heterotetramer of two MnmE and two MnmG subunits.</text>
</comment>
<keyword evidence="7 10" id="KW-0460">Magnesium</keyword>
<comment type="caution">
    <text evidence="14">The sequence shown here is derived from an EMBL/GenBank/DDBJ whole genome shotgun (WGS) entry which is preliminary data.</text>
</comment>
<evidence type="ECO:0000256" key="11">
    <source>
        <dbReference type="RuleBase" id="RU003313"/>
    </source>
</evidence>
<feature type="binding site" evidence="10">
    <location>
        <position position="257"/>
    </location>
    <ligand>
        <name>Mg(2+)</name>
        <dbReference type="ChEBI" id="CHEBI:18420"/>
    </ligand>
</feature>
<dbReference type="RefSeq" id="WP_111730519.1">
    <property type="nucleotide sequence ID" value="NZ_QHKO01000006.1"/>
</dbReference>
<dbReference type="EMBL" id="QHKO01000006">
    <property type="protein sequence ID" value="RAL21231.1"/>
    <property type="molecule type" value="Genomic_DNA"/>
</dbReference>
<dbReference type="EC" id="3.6.-.-" evidence="10"/>
<feature type="binding site" evidence="10">
    <location>
        <position position="125"/>
    </location>
    <ligand>
        <name>(6S)-5-formyl-5,6,7,8-tetrahydrofolate</name>
        <dbReference type="ChEBI" id="CHEBI:57457"/>
    </ligand>
</feature>
<dbReference type="GO" id="GO:0046872">
    <property type="term" value="F:metal ion binding"/>
    <property type="evidence" value="ECO:0007669"/>
    <property type="project" value="UniProtKB-KW"/>
</dbReference>
<dbReference type="PANTHER" id="PTHR42714:SF2">
    <property type="entry name" value="TRNA MODIFICATION GTPASE GTPBP3, MITOCHONDRIAL"/>
    <property type="match status" value="1"/>
</dbReference>
<feature type="domain" description="TrmE-type G" evidence="13">
    <location>
        <begin position="222"/>
        <end position="385"/>
    </location>
</feature>
<comment type="function">
    <text evidence="10">Exhibits a very high intrinsic GTPase hydrolysis rate. Involved in the addition of a carboxymethylaminomethyl (cmnm) group at the wobble position (U34) of certain tRNAs, forming tRNA-cmnm(5)s(2)U34.</text>
</comment>
<dbReference type="CDD" id="cd14858">
    <property type="entry name" value="TrmE_N"/>
    <property type="match status" value="1"/>
</dbReference>
<dbReference type="Pfam" id="PF01926">
    <property type="entry name" value="MMR_HSR1"/>
    <property type="match status" value="1"/>
</dbReference>
<reference evidence="14 15" key="1">
    <citation type="submission" date="2018-05" db="EMBL/GenBank/DDBJ databases">
        <title>Lujinxingia marina gen. nov. sp. nov., a new facultative anaerobic member of the class Deltaproteobacteria, and proposal of Lujinxingaceae fam. nov.</title>
        <authorList>
            <person name="Li C.-M."/>
        </authorList>
    </citation>
    <scope>NUCLEOTIDE SEQUENCE [LARGE SCALE GENOMIC DNA]</scope>
    <source>
        <strain evidence="14 15">B210</strain>
    </source>
</reference>
<dbReference type="FunFam" id="3.30.1360.120:FF:000003">
    <property type="entry name" value="tRNA modification GTPase MnmE"/>
    <property type="match status" value="1"/>
</dbReference>
<feature type="coiled-coil region" evidence="12">
    <location>
        <begin position="192"/>
        <end position="219"/>
    </location>
</feature>
<keyword evidence="12" id="KW-0175">Coiled coil</keyword>
<feature type="binding site" evidence="10">
    <location>
        <position position="232"/>
    </location>
    <ligand>
        <name>K(+)</name>
        <dbReference type="ChEBI" id="CHEBI:29103"/>
    </ligand>
</feature>
<comment type="similarity">
    <text evidence="1 10 11">Belongs to the TRAFAC class TrmE-Era-EngA-EngB-Septin-like GTPase superfamily. TrmE GTPase family.</text>
</comment>
<evidence type="ECO:0000259" key="13">
    <source>
        <dbReference type="PROSITE" id="PS51709"/>
    </source>
</evidence>
<dbReference type="GO" id="GO:0042802">
    <property type="term" value="F:identical protein binding"/>
    <property type="evidence" value="ECO:0007669"/>
    <property type="project" value="UniProtKB-ARBA"/>
</dbReference>
<dbReference type="InterPro" id="IPR025867">
    <property type="entry name" value="MnmE_helical"/>
</dbReference>
<keyword evidence="4 10" id="KW-0479">Metal-binding</keyword>
<comment type="caution">
    <text evidence="10">Lacks conserved residue(s) required for the propagation of feature annotation.</text>
</comment>
<keyword evidence="3 10" id="KW-0819">tRNA processing</keyword>
<feature type="binding site" evidence="10">
    <location>
        <position position="253"/>
    </location>
    <ligand>
        <name>K(+)</name>
        <dbReference type="ChEBI" id="CHEBI:29103"/>
    </ligand>
</feature>
<organism evidence="14 15">
    <name type="scientific">Lujinxingia litoralis</name>
    <dbReference type="NCBI Taxonomy" id="2211119"/>
    <lineage>
        <taxon>Bacteria</taxon>
        <taxon>Deltaproteobacteria</taxon>
        <taxon>Bradymonadales</taxon>
        <taxon>Lujinxingiaceae</taxon>
        <taxon>Lujinxingia</taxon>
    </lineage>
</organism>
<dbReference type="AlphaFoldDB" id="A0A328C397"/>
<evidence type="ECO:0000256" key="10">
    <source>
        <dbReference type="HAMAP-Rule" id="MF_00379"/>
    </source>
</evidence>
<evidence type="ECO:0000256" key="1">
    <source>
        <dbReference type="ARBA" id="ARBA00011043"/>
    </source>
</evidence>
<name>A0A328C397_9DELT</name>
<keyword evidence="5 10" id="KW-0547">Nucleotide-binding</keyword>
<keyword evidence="9 10" id="KW-0342">GTP-binding</keyword>
<feature type="binding site" evidence="10">
    <location>
        <begin position="251"/>
        <end position="257"/>
    </location>
    <ligand>
        <name>GTP</name>
        <dbReference type="ChEBI" id="CHEBI:37565"/>
    </ligand>
</feature>
<comment type="subcellular location">
    <subcellularLocation>
        <location evidence="10">Cytoplasm</location>
    </subcellularLocation>
</comment>
<dbReference type="Proteomes" id="UP000249169">
    <property type="component" value="Unassembled WGS sequence"/>
</dbReference>
<feature type="binding site" evidence="10">
    <location>
        <begin position="276"/>
        <end position="279"/>
    </location>
    <ligand>
        <name>GTP</name>
        <dbReference type="ChEBI" id="CHEBI:37565"/>
    </ligand>
</feature>
<dbReference type="InterPro" id="IPR031168">
    <property type="entry name" value="G_TrmE"/>
</dbReference>
<keyword evidence="15" id="KW-1185">Reference proteome</keyword>
<dbReference type="FunFam" id="3.40.50.300:FF:001376">
    <property type="entry name" value="tRNA modification GTPase MnmE"/>
    <property type="match status" value="1"/>
</dbReference>
<feature type="binding site" evidence="10">
    <location>
        <begin position="232"/>
        <end position="237"/>
    </location>
    <ligand>
        <name>GTP</name>
        <dbReference type="ChEBI" id="CHEBI:37565"/>
    </ligand>
</feature>
<dbReference type="Gene3D" id="3.40.50.300">
    <property type="entry name" value="P-loop containing nucleotide triphosphate hydrolases"/>
    <property type="match status" value="1"/>
</dbReference>
<dbReference type="Gene3D" id="1.20.120.430">
    <property type="entry name" value="tRNA modification GTPase MnmE domain 2"/>
    <property type="match status" value="1"/>
</dbReference>
<evidence type="ECO:0000256" key="12">
    <source>
        <dbReference type="SAM" id="Coils"/>
    </source>
</evidence>
<dbReference type="InterPro" id="IPR027368">
    <property type="entry name" value="MnmE_dom2"/>
</dbReference>
<sequence length="462" mass="50379">MMTGSLAPTIAAIATPAGSGGVGIVRVSGGRAEDVLRGLVPDWPREHPSHLLRLSHLYNGEGELIDEALAVIMRGPRSYTGEDVVELQCHGGPIILRRVLDRALELGARIAEPGEFTQRAFLNGRLDLTQAEAVADLVNATTETAHRLALEHLQGSLGNAIGAIVEHLTVAAVLIEAAIDFSHEEHVYQIERDEIGRRIDEASAELQALRAKFDQGRRQREGIRVVILGVTNAGKSTLFNALHGTERAIVTDIEGTTRDFLEEEIHLGGAALRLIDTAGLRETEDRVEAIGIQRSRELGEQADLVLRVIDRSRPLRPDERQALERDRERARPVVLILNKIDLPDGRTDEDRVLCERFEHRVACALGAAVPQGIDALIATLAALAEGLTRGEGVLLSRARHLQGVVGALEALGRARQALDMEMEHELIAIDLREALDALGDITGKVRTDDILQRIFSEFCVGK</sequence>
<dbReference type="GO" id="GO:0030488">
    <property type="term" value="P:tRNA methylation"/>
    <property type="evidence" value="ECO:0007669"/>
    <property type="project" value="TreeGrafter"/>
</dbReference>
<evidence type="ECO:0000256" key="7">
    <source>
        <dbReference type="ARBA" id="ARBA00022842"/>
    </source>
</evidence>
<dbReference type="SUPFAM" id="SSF116878">
    <property type="entry name" value="TrmE connector domain"/>
    <property type="match status" value="1"/>
</dbReference>
<evidence type="ECO:0000256" key="4">
    <source>
        <dbReference type="ARBA" id="ARBA00022723"/>
    </source>
</evidence>
<dbReference type="GO" id="GO:0003924">
    <property type="term" value="F:GTPase activity"/>
    <property type="evidence" value="ECO:0007669"/>
    <property type="project" value="UniProtKB-UniRule"/>
</dbReference>
<dbReference type="GO" id="GO:0005829">
    <property type="term" value="C:cytosol"/>
    <property type="evidence" value="ECO:0007669"/>
    <property type="project" value="TreeGrafter"/>
</dbReference>
<dbReference type="InterPro" id="IPR027266">
    <property type="entry name" value="TrmE/GcvT-like"/>
</dbReference>
<dbReference type="Gene3D" id="3.30.1360.120">
    <property type="entry name" value="Probable tRNA modification gtpase trme, domain 1"/>
    <property type="match status" value="1"/>
</dbReference>
<feature type="binding site" evidence="10">
    <location>
        <position position="86"/>
    </location>
    <ligand>
        <name>(6S)-5-formyl-5,6,7,8-tetrahydrofolate</name>
        <dbReference type="ChEBI" id="CHEBI:57457"/>
    </ligand>
</feature>
<keyword evidence="8 10" id="KW-0630">Potassium</keyword>
<dbReference type="InterPro" id="IPR018948">
    <property type="entry name" value="GTP-bd_TrmE_N"/>
</dbReference>
<evidence type="ECO:0000256" key="3">
    <source>
        <dbReference type="ARBA" id="ARBA00022694"/>
    </source>
</evidence>
<dbReference type="InterPro" id="IPR006073">
    <property type="entry name" value="GTP-bd"/>
</dbReference>
<keyword evidence="2 10" id="KW-0963">Cytoplasm</keyword>
<keyword evidence="6 10" id="KW-0378">Hydrolase</keyword>
<dbReference type="PROSITE" id="PS51709">
    <property type="entry name" value="G_TRME"/>
    <property type="match status" value="1"/>
</dbReference>
<dbReference type="OrthoDB" id="9805918at2"/>
<evidence type="ECO:0000256" key="5">
    <source>
        <dbReference type="ARBA" id="ARBA00022741"/>
    </source>
</evidence>
<feature type="binding site" evidence="10">
    <location>
        <position position="462"/>
    </location>
    <ligand>
        <name>(6S)-5-formyl-5,6,7,8-tetrahydrofolate</name>
        <dbReference type="ChEBI" id="CHEBI:57457"/>
    </ligand>
</feature>
<dbReference type="InterPro" id="IPR027417">
    <property type="entry name" value="P-loop_NTPase"/>
</dbReference>
<dbReference type="Pfam" id="PF10396">
    <property type="entry name" value="TrmE_N"/>
    <property type="match status" value="1"/>
</dbReference>
<gene>
    <name evidence="10" type="primary">mnmE</name>
    <name evidence="10" type="synonym">trmE</name>
    <name evidence="14" type="ORF">DL240_13955</name>
</gene>
<dbReference type="GO" id="GO:0005525">
    <property type="term" value="F:GTP binding"/>
    <property type="evidence" value="ECO:0007669"/>
    <property type="project" value="UniProtKB-UniRule"/>
</dbReference>
<evidence type="ECO:0000256" key="9">
    <source>
        <dbReference type="ARBA" id="ARBA00023134"/>
    </source>
</evidence>
<dbReference type="InterPro" id="IPR005225">
    <property type="entry name" value="Small_GTP-bd"/>
</dbReference>
<comment type="cofactor">
    <cofactor evidence="10">
        <name>K(+)</name>
        <dbReference type="ChEBI" id="CHEBI:29103"/>
    </cofactor>
    <text evidence="10">Binds 1 potassium ion per subunit.</text>
</comment>
<proteinExistence type="inferred from homology"/>
<accession>A0A328C397</accession>
<feature type="binding site" evidence="10">
    <location>
        <position position="251"/>
    </location>
    <ligand>
        <name>K(+)</name>
        <dbReference type="ChEBI" id="CHEBI:29103"/>
    </ligand>
</feature>
<evidence type="ECO:0000313" key="14">
    <source>
        <dbReference type="EMBL" id="RAL21231.1"/>
    </source>
</evidence>
<dbReference type="InterPro" id="IPR004520">
    <property type="entry name" value="GTPase_MnmE"/>
</dbReference>
<dbReference type="HAMAP" id="MF_00379">
    <property type="entry name" value="GTPase_MnmE"/>
    <property type="match status" value="1"/>
</dbReference>
<feature type="binding site" evidence="10">
    <location>
        <position position="236"/>
    </location>
    <ligand>
        <name>Mg(2+)</name>
        <dbReference type="ChEBI" id="CHEBI:18420"/>
    </ligand>
</feature>
<dbReference type="GO" id="GO:0002098">
    <property type="term" value="P:tRNA wobble uridine modification"/>
    <property type="evidence" value="ECO:0007669"/>
    <property type="project" value="TreeGrafter"/>
</dbReference>
<evidence type="ECO:0000256" key="8">
    <source>
        <dbReference type="ARBA" id="ARBA00022958"/>
    </source>
</evidence>
<dbReference type="NCBIfam" id="TIGR00231">
    <property type="entry name" value="small_GTP"/>
    <property type="match status" value="1"/>
</dbReference>
<dbReference type="SUPFAM" id="SSF52540">
    <property type="entry name" value="P-loop containing nucleoside triphosphate hydrolases"/>
    <property type="match status" value="1"/>
</dbReference>
<feature type="binding site" evidence="10">
    <location>
        <position position="256"/>
    </location>
    <ligand>
        <name>K(+)</name>
        <dbReference type="ChEBI" id="CHEBI:29103"/>
    </ligand>
</feature>
<dbReference type="NCBIfam" id="NF003661">
    <property type="entry name" value="PRK05291.1-3"/>
    <property type="match status" value="1"/>
</dbReference>
<evidence type="ECO:0000256" key="2">
    <source>
        <dbReference type="ARBA" id="ARBA00022490"/>
    </source>
</evidence>
<dbReference type="NCBIfam" id="TIGR00450">
    <property type="entry name" value="mnmE_trmE_thdF"/>
    <property type="match status" value="1"/>
</dbReference>
<feature type="binding site" evidence="10">
    <location>
        <position position="26"/>
    </location>
    <ligand>
        <name>(6S)-5-formyl-5,6,7,8-tetrahydrofolate</name>
        <dbReference type="ChEBI" id="CHEBI:57457"/>
    </ligand>
</feature>
<evidence type="ECO:0000313" key="15">
    <source>
        <dbReference type="Proteomes" id="UP000249169"/>
    </source>
</evidence>